<protein>
    <submittedName>
        <fullName evidence="1">35671_t:CDS:1</fullName>
    </submittedName>
</protein>
<dbReference type="Proteomes" id="UP000789901">
    <property type="component" value="Unassembled WGS sequence"/>
</dbReference>
<accession>A0ABN7X3J2</accession>
<feature type="non-terminal residue" evidence="1">
    <location>
        <position position="234"/>
    </location>
</feature>
<sequence length="234" mass="28410">RKEDSNNLKIQLKVAKRYDENKEYKDAWVIFETLYNKGCKFEMQTYMAKYLINGLHGNLDIKHAYEICYEENVDKLRLQIAERHYDKKEYEKAWTIFSEIATCKYRPKNNYSSKACNIYKFTAEFWMTIYIFEGYYKEIQINVKFKKLYLLKKAKAFNDRGKYNEGYNLLLKVSKSKTEHAYDAKYWIAKLLLEGRGVTKDKNRAYNYFKEVYDHFSNNIEDNYNYFNVRLEEI</sequence>
<dbReference type="SUPFAM" id="SSF81901">
    <property type="entry name" value="HCP-like"/>
    <property type="match status" value="1"/>
</dbReference>
<evidence type="ECO:0000313" key="1">
    <source>
        <dbReference type="EMBL" id="CAG8847255.1"/>
    </source>
</evidence>
<gene>
    <name evidence="1" type="ORF">GMARGA_LOCUS38574</name>
</gene>
<evidence type="ECO:0000313" key="2">
    <source>
        <dbReference type="Proteomes" id="UP000789901"/>
    </source>
</evidence>
<comment type="caution">
    <text evidence="1">The sequence shown here is derived from an EMBL/GenBank/DDBJ whole genome shotgun (WGS) entry which is preliminary data.</text>
</comment>
<feature type="non-terminal residue" evidence="1">
    <location>
        <position position="1"/>
    </location>
</feature>
<organism evidence="1 2">
    <name type="scientific">Gigaspora margarita</name>
    <dbReference type="NCBI Taxonomy" id="4874"/>
    <lineage>
        <taxon>Eukaryota</taxon>
        <taxon>Fungi</taxon>
        <taxon>Fungi incertae sedis</taxon>
        <taxon>Mucoromycota</taxon>
        <taxon>Glomeromycotina</taxon>
        <taxon>Glomeromycetes</taxon>
        <taxon>Diversisporales</taxon>
        <taxon>Gigasporaceae</taxon>
        <taxon>Gigaspora</taxon>
    </lineage>
</organism>
<name>A0ABN7X3J2_GIGMA</name>
<reference evidence="1 2" key="1">
    <citation type="submission" date="2021-06" db="EMBL/GenBank/DDBJ databases">
        <authorList>
            <person name="Kallberg Y."/>
            <person name="Tangrot J."/>
            <person name="Rosling A."/>
        </authorList>
    </citation>
    <scope>NUCLEOTIDE SEQUENCE [LARGE SCALE GENOMIC DNA]</scope>
    <source>
        <strain evidence="1 2">120-4 pot B 10/14</strain>
    </source>
</reference>
<dbReference type="EMBL" id="CAJVQB010086847">
    <property type="protein sequence ID" value="CAG8847255.1"/>
    <property type="molecule type" value="Genomic_DNA"/>
</dbReference>
<keyword evidence="2" id="KW-1185">Reference proteome</keyword>
<proteinExistence type="predicted"/>